<feature type="domain" description="NIF system FeS cluster assembly NifU N-terminal" evidence="1">
    <location>
        <begin position="9"/>
        <end position="124"/>
    </location>
</feature>
<dbReference type="Gene3D" id="3.90.1010.10">
    <property type="match status" value="1"/>
</dbReference>
<protein>
    <submittedName>
        <fullName evidence="2">NifU domain protein</fullName>
    </submittedName>
</protein>
<dbReference type="InterPro" id="IPR002871">
    <property type="entry name" value="NIF_FeS_clus_asmbl_NifU_N"/>
</dbReference>
<sequence length="125" mass="13927">MDEDSEMSSNILEASQDDTYFGRMNDASGAAYSKGLCGDEMEFYLIIINNIVTEIKYYTDGCVFTKACGATAARFALKKPIQEVLRISPQQIAEELKYLPQDYLHCSILAVSALHKAIADYLLKP</sequence>
<reference evidence="2" key="1">
    <citation type="submission" date="2011-04" db="EMBL/GenBank/DDBJ databases">
        <title>Taxonomic and functional metagenomic profiling of the microbial community in the anoxic sediment of a brackish shallow lake (Laguna de Carrizo Central Spain).</title>
        <authorList>
            <consortium name="CONSOLIDER consortium CSD2007-00005"/>
            <person name="Guazzaroni M.-E."/>
            <person name="Richter M."/>
            <person name="Garcia-Salamanca A."/>
            <person name="Yarza P."/>
            <person name="Ferrer M."/>
        </authorList>
    </citation>
    <scope>NUCLEOTIDE SEQUENCE</scope>
</reference>
<dbReference type="AlphaFoldDB" id="F8UHQ5"/>
<dbReference type="CDD" id="cd06664">
    <property type="entry name" value="IscU_like"/>
    <property type="match status" value="1"/>
</dbReference>
<dbReference type="GO" id="GO:0005506">
    <property type="term" value="F:iron ion binding"/>
    <property type="evidence" value="ECO:0007669"/>
    <property type="project" value="InterPro"/>
</dbReference>
<dbReference type="PANTHER" id="PTHR10093">
    <property type="entry name" value="IRON-SULFUR CLUSTER ASSEMBLY ENZYME NIFU HOMOLOG"/>
    <property type="match status" value="1"/>
</dbReference>
<dbReference type="GO" id="GO:0016226">
    <property type="term" value="P:iron-sulfur cluster assembly"/>
    <property type="evidence" value="ECO:0007669"/>
    <property type="project" value="InterPro"/>
</dbReference>
<proteinExistence type="predicted"/>
<organism evidence="2">
    <name type="scientific">uncultured microorganism</name>
    <dbReference type="NCBI Taxonomy" id="358574"/>
    <lineage>
        <taxon>unclassified sequences</taxon>
        <taxon>environmental samples</taxon>
    </lineage>
</organism>
<evidence type="ECO:0000259" key="1">
    <source>
        <dbReference type="Pfam" id="PF01592"/>
    </source>
</evidence>
<name>F8UHQ5_9ZZZZ</name>
<accession>F8UHQ5</accession>
<dbReference type="GO" id="GO:0051536">
    <property type="term" value="F:iron-sulfur cluster binding"/>
    <property type="evidence" value="ECO:0007669"/>
    <property type="project" value="InterPro"/>
</dbReference>
<evidence type="ECO:0000313" key="2">
    <source>
        <dbReference type="EMBL" id="AEI30562.1"/>
    </source>
</evidence>
<dbReference type="EMBL" id="JF805226">
    <property type="protein sequence ID" value="AEI30562.1"/>
    <property type="molecule type" value="Genomic_DNA"/>
</dbReference>
<dbReference type="Pfam" id="PF01592">
    <property type="entry name" value="NifU_N"/>
    <property type="match status" value="1"/>
</dbReference>
<gene>
    <name evidence="2" type="ORF">LDC_03528</name>
</gene>
<dbReference type="SUPFAM" id="SSF82649">
    <property type="entry name" value="SufE/NifU"/>
    <property type="match status" value="1"/>
</dbReference>